<dbReference type="PANTHER" id="PTHR14969">
    <property type="entry name" value="SPHINGOSINE-1-PHOSPHATE PHOSPHOHYDROLASE"/>
    <property type="match status" value="1"/>
</dbReference>
<dbReference type="Proteomes" id="UP001321475">
    <property type="component" value="Chromosome"/>
</dbReference>
<keyword evidence="2" id="KW-1003">Cell membrane</keyword>
<evidence type="ECO:0000313" key="11">
    <source>
        <dbReference type="Proteomes" id="UP001321475"/>
    </source>
</evidence>
<dbReference type="CDD" id="cd03392">
    <property type="entry name" value="PAP2_like_2"/>
    <property type="match status" value="1"/>
</dbReference>
<dbReference type="InterPro" id="IPR000326">
    <property type="entry name" value="PAP2/HPO"/>
</dbReference>
<reference evidence="11" key="1">
    <citation type="journal article" date="2019" name="Int. J. Syst. Evol. Microbiol.">
        <title>The Global Catalogue of Microorganisms (GCM) 10K type strain sequencing project: providing services to taxonomists for standard genome sequencing and annotation.</title>
        <authorList>
            <consortium name="The Broad Institute Genomics Platform"/>
            <consortium name="The Broad Institute Genome Sequencing Center for Infectious Disease"/>
            <person name="Wu L."/>
            <person name="Ma J."/>
        </authorList>
    </citation>
    <scope>NUCLEOTIDE SEQUENCE [LARGE SCALE GENOMIC DNA]</scope>
    <source>
        <strain evidence="11">NBRC 108565</strain>
    </source>
</reference>
<evidence type="ECO:0000256" key="6">
    <source>
        <dbReference type="ARBA" id="ARBA00023136"/>
    </source>
</evidence>
<dbReference type="PANTHER" id="PTHR14969:SF62">
    <property type="entry name" value="DECAPRENYLPHOSPHORYL-5-PHOSPHORIBOSE PHOSPHATASE RV3807C-RELATED"/>
    <property type="match status" value="1"/>
</dbReference>
<keyword evidence="4" id="KW-0378">Hydrolase</keyword>
<feature type="transmembrane region" description="Helical" evidence="8">
    <location>
        <begin position="12"/>
        <end position="32"/>
    </location>
</feature>
<dbReference type="InterPro" id="IPR036938">
    <property type="entry name" value="PAP2/HPO_sf"/>
</dbReference>
<sequence>MPEHHVRTRALLRAAAFGLAACVPVLGLAWLVRSENDAVLDLDQAAITAATAFTREHPAFEQALVVYQQVLSPWLLVLVVGGVSLWVWRRHGLASRALWATGTTLASWGLAHLAKQAVGRARPVVDDAIEHAPGYSFPSGHATSSATVAITLTLLLWPLLGRRGRVVAPILAGCVIVATDLDRVFLGVHFPSDVVAGTLFGAAISIASYIGYRGWNPASGGTPATDPDAATVARTTRPGPETR</sequence>
<evidence type="ECO:0000256" key="5">
    <source>
        <dbReference type="ARBA" id="ARBA00022989"/>
    </source>
</evidence>
<accession>A0ABM8G1E8</accession>
<proteinExistence type="predicted"/>
<evidence type="ECO:0000256" key="7">
    <source>
        <dbReference type="SAM" id="MobiDB-lite"/>
    </source>
</evidence>
<dbReference type="Pfam" id="PF01569">
    <property type="entry name" value="PAP2"/>
    <property type="match status" value="1"/>
</dbReference>
<keyword evidence="11" id="KW-1185">Reference proteome</keyword>
<dbReference type="RefSeq" id="WP_286218933.1">
    <property type="nucleotide sequence ID" value="NZ_AP027729.1"/>
</dbReference>
<evidence type="ECO:0000256" key="4">
    <source>
        <dbReference type="ARBA" id="ARBA00022801"/>
    </source>
</evidence>
<evidence type="ECO:0000256" key="8">
    <source>
        <dbReference type="SAM" id="Phobius"/>
    </source>
</evidence>
<protein>
    <submittedName>
        <fullName evidence="10">Phosphatase PAP2 family protein</fullName>
    </submittedName>
</protein>
<keyword evidence="6 8" id="KW-0472">Membrane</keyword>
<evidence type="ECO:0000313" key="10">
    <source>
        <dbReference type="EMBL" id="BDZ41855.1"/>
    </source>
</evidence>
<feature type="domain" description="Phosphatidic acid phosphatase type 2/haloperoxidase" evidence="9">
    <location>
        <begin position="93"/>
        <end position="209"/>
    </location>
</feature>
<evidence type="ECO:0000259" key="9">
    <source>
        <dbReference type="SMART" id="SM00014"/>
    </source>
</evidence>
<keyword evidence="3 8" id="KW-0812">Transmembrane</keyword>
<feature type="transmembrane region" description="Helical" evidence="8">
    <location>
        <begin position="70"/>
        <end position="88"/>
    </location>
</feature>
<dbReference type="SMART" id="SM00014">
    <property type="entry name" value="acidPPc"/>
    <property type="match status" value="1"/>
</dbReference>
<feature type="compositionally biased region" description="Low complexity" evidence="7">
    <location>
        <begin position="222"/>
        <end position="243"/>
    </location>
</feature>
<gene>
    <name evidence="10" type="ORF">GCM10025865_11540</name>
</gene>
<comment type="subcellular location">
    <subcellularLocation>
        <location evidence="1">Cell membrane</location>
        <topology evidence="1">Multi-pass membrane protein</topology>
    </subcellularLocation>
</comment>
<name>A0ABM8G1E8_9CELL</name>
<keyword evidence="5 8" id="KW-1133">Transmembrane helix</keyword>
<dbReference type="SUPFAM" id="SSF48317">
    <property type="entry name" value="Acid phosphatase/Vanadium-dependent haloperoxidase"/>
    <property type="match status" value="1"/>
</dbReference>
<dbReference type="EMBL" id="AP027729">
    <property type="protein sequence ID" value="BDZ41855.1"/>
    <property type="molecule type" value="Genomic_DNA"/>
</dbReference>
<evidence type="ECO:0000256" key="3">
    <source>
        <dbReference type="ARBA" id="ARBA00022692"/>
    </source>
</evidence>
<organism evidence="10 11">
    <name type="scientific">Paraoerskovia sediminicola</name>
    <dbReference type="NCBI Taxonomy" id="1138587"/>
    <lineage>
        <taxon>Bacteria</taxon>
        <taxon>Bacillati</taxon>
        <taxon>Actinomycetota</taxon>
        <taxon>Actinomycetes</taxon>
        <taxon>Micrococcales</taxon>
        <taxon>Cellulomonadaceae</taxon>
        <taxon>Paraoerskovia</taxon>
    </lineage>
</organism>
<feature type="region of interest" description="Disordered" evidence="7">
    <location>
        <begin position="221"/>
        <end position="243"/>
    </location>
</feature>
<evidence type="ECO:0000256" key="1">
    <source>
        <dbReference type="ARBA" id="ARBA00004651"/>
    </source>
</evidence>
<dbReference type="Gene3D" id="1.20.144.10">
    <property type="entry name" value="Phosphatidic acid phosphatase type 2/haloperoxidase"/>
    <property type="match status" value="1"/>
</dbReference>
<evidence type="ECO:0000256" key="2">
    <source>
        <dbReference type="ARBA" id="ARBA00022475"/>
    </source>
</evidence>